<dbReference type="PANTHER" id="PTHR33431:SF6">
    <property type="entry name" value="MEDIATOR OF RNA POLYMERASE II TRANSCRIPTION SUBUNIT 4"/>
    <property type="match status" value="1"/>
</dbReference>
<keyword evidence="1" id="KW-0175">Coiled coil</keyword>
<dbReference type="OMA" id="QMNAREE"/>
<gene>
    <name evidence="3" type="primary">LOC104582968</name>
    <name evidence="2" type="ORF">BRADI_2g62526v3</name>
</gene>
<dbReference type="Pfam" id="PF07795">
    <property type="entry name" value="DUF1635"/>
    <property type="match status" value="1"/>
</dbReference>
<dbReference type="InterPro" id="IPR012862">
    <property type="entry name" value="DUF1635"/>
</dbReference>
<dbReference type="KEGG" id="bdi:104582968"/>
<evidence type="ECO:0000313" key="3">
    <source>
        <dbReference type="EnsemblPlants" id="KQK11809"/>
    </source>
</evidence>
<evidence type="ECO:0000313" key="4">
    <source>
        <dbReference type="Proteomes" id="UP000008810"/>
    </source>
</evidence>
<keyword evidence="4" id="KW-1185">Reference proteome</keyword>
<proteinExistence type="predicted"/>
<dbReference type="AlphaFoldDB" id="I1HVT7"/>
<dbReference type="EMBL" id="CM000881">
    <property type="protein sequence ID" value="KQK11809.1"/>
    <property type="molecule type" value="Genomic_DNA"/>
</dbReference>
<reference evidence="2 3" key="1">
    <citation type="journal article" date="2010" name="Nature">
        <title>Genome sequencing and analysis of the model grass Brachypodium distachyon.</title>
        <authorList>
            <consortium name="International Brachypodium Initiative"/>
        </authorList>
    </citation>
    <scope>NUCLEOTIDE SEQUENCE [LARGE SCALE GENOMIC DNA]</scope>
    <source>
        <strain evidence="2 3">Bd21</strain>
    </source>
</reference>
<reference evidence="2" key="2">
    <citation type="submission" date="2017-06" db="EMBL/GenBank/DDBJ databases">
        <title>WGS assembly of Brachypodium distachyon.</title>
        <authorList>
            <consortium name="The International Brachypodium Initiative"/>
            <person name="Lucas S."/>
            <person name="Harmon-Smith M."/>
            <person name="Lail K."/>
            <person name="Tice H."/>
            <person name="Grimwood J."/>
            <person name="Bruce D."/>
            <person name="Barry K."/>
            <person name="Shu S."/>
            <person name="Lindquist E."/>
            <person name="Wang M."/>
            <person name="Pitluck S."/>
            <person name="Vogel J.P."/>
            <person name="Garvin D.F."/>
            <person name="Mockler T.C."/>
            <person name="Schmutz J."/>
            <person name="Rokhsar D."/>
            <person name="Bevan M.W."/>
        </authorList>
    </citation>
    <scope>NUCLEOTIDE SEQUENCE</scope>
    <source>
        <strain evidence="2">Bd21</strain>
    </source>
</reference>
<dbReference type="RefSeq" id="XP_010232891.1">
    <property type="nucleotide sequence ID" value="XM_010234589.3"/>
</dbReference>
<reference evidence="3" key="3">
    <citation type="submission" date="2018-08" db="UniProtKB">
        <authorList>
            <consortium name="EnsemblPlants"/>
        </authorList>
    </citation>
    <scope>IDENTIFICATION</scope>
    <source>
        <strain evidence="3">cv. Bd21</strain>
    </source>
</reference>
<dbReference type="Proteomes" id="UP000008810">
    <property type="component" value="Chromosome 2"/>
</dbReference>
<protein>
    <submittedName>
        <fullName evidence="2 3">Uncharacterized protein</fullName>
    </submittedName>
</protein>
<dbReference type="eggNOG" id="ENOG502R3H5">
    <property type="taxonomic scope" value="Eukaryota"/>
</dbReference>
<dbReference type="GeneID" id="104582968"/>
<dbReference type="OrthoDB" id="778241at2759"/>
<dbReference type="HOGENOM" id="CLU_070943_0_0_1"/>
<organism evidence="3">
    <name type="scientific">Brachypodium distachyon</name>
    <name type="common">Purple false brome</name>
    <name type="synonym">Trachynia distachya</name>
    <dbReference type="NCBI Taxonomy" id="15368"/>
    <lineage>
        <taxon>Eukaryota</taxon>
        <taxon>Viridiplantae</taxon>
        <taxon>Streptophyta</taxon>
        <taxon>Embryophyta</taxon>
        <taxon>Tracheophyta</taxon>
        <taxon>Spermatophyta</taxon>
        <taxon>Magnoliopsida</taxon>
        <taxon>Liliopsida</taxon>
        <taxon>Poales</taxon>
        <taxon>Poaceae</taxon>
        <taxon>BOP clade</taxon>
        <taxon>Pooideae</taxon>
        <taxon>Stipodae</taxon>
        <taxon>Brachypodieae</taxon>
        <taxon>Brachypodium</taxon>
    </lineage>
</organism>
<accession>I1HVT7</accession>
<name>I1HVT7_BRADI</name>
<feature type="coiled-coil region" evidence="1">
    <location>
        <begin position="35"/>
        <end position="86"/>
    </location>
</feature>
<evidence type="ECO:0000256" key="1">
    <source>
        <dbReference type="SAM" id="Coils"/>
    </source>
</evidence>
<dbReference type="Gramene" id="KQK11809">
    <property type="protein sequence ID" value="KQK11809"/>
    <property type="gene ID" value="BRADI_2g62526v3"/>
</dbReference>
<dbReference type="STRING" id="15368.I1HVT7"/>
<dbReference type="EnsemblPlants" id="KQK11809">
    <property type="protein sequence ID" value="KQK11809"/>
    <property type="gene ID" value="BRADI_2g62526v3"/>
</dbReference>
<sequence length="206" mass="22125">MATEPPPLPPGFGDMSFRAVPPPLHDLHCLPQESVEEVKQMLAAATSELEAARQEVRRKEQNIAALVELLRRTAEERDQLQRQQQHLLLAHDPAAVATPSSSDSHWSLTPSSSSPVAVDSSVLFQPTSASNADVIVDNTPVLLEPLATKRPLPQQGQLLKAVMEAGPLLQNLMVAGPLPRWRNPPPARALPSPVIPAVAGSRAPMG</sequence>
<dbReference type="PANTHER" id="PTHR33431">
    <property type="entry name" value="ENABLED-LIKE PROTEIN (DUF1635)"/>
    <property type="match status" value="1"/>
</dbReference>
<evidence type="ECO:0000313" key="2">
    <source>
        <dbReference type="EMBL" id="KQK11809.1"/>
    </source>
</evidence>